<dbReference type="PROSITE" id="PS50887">
    <property type="entry name" value="GGDEF"/>
    <property type="match status" value="1"/>
</dbReference>
<organism evidence="9 10">
    <name type="scientific">Echinimonas agarilytica</name>
    <dbReference type="NCBI Taxonomy" id="1215918"/>
    <lineage>
        <taxon>Bacteria</taxon>
        <taxon>Pseudomonadati</taxon>
        <taxon>Pseudomonadota</taxon>
        <taxon>Gammaproteobacteria</taxon>
        <taxon>Alteromonadales</taxon>
        <taxon>Echinimonadaceae</taxon>
        <taxon>Echinimonas</taxon>
    </lineage>
</organism>
<dbReference type="InterPro" id="IPR043128">
    <property type="entry name" value="Rev_trsase/Diguanyl_cyclase"/>
</dbReference>
<dbReference type="GO" id="GO:0005886">
    <property type="term" value="C:plasma membrane"/>
    <property type="evidence" value="ECO:0007669"/>
    <property type="project" value="UniProtKB-SubCell"/>
</dbReference>
<dbReference type="Gene3D" id="3.30.450.20">
    <property type="entry name" value="PAS domain"/>
    <property type="match status" value="1"/>
</dbReference>
<dbReference type="Pfam" id="PF00990">
    <property type="entry name" value="GGDEF"/>
    <property type="match status" value="1"/>
</dbReference>
<keyword evidence="6" id="KW-0175">Coiled coil</keyword>
<feature type="transmembrane region" description="Helical" evidence="7">
    <location>
        <begin position="379"/>
        <end position="398"/>
    </location>
</feature>
<sequence>MISLKQLIVGHFKKIFLIPVLTLELALLLMYFLVNDLVISDARKELLFERSQNVYEHLSIQAQDLNSQFLYIRQLVELLQRQHQDYFSEDYNWHHTAKNPAEFKMTENGVYVKAENNSGSSVFISQMNARDSEARRKAQETEYWDAQLKYTAEQSHMVLAAYFNSYDNLNRYYPFIDDVQHQFPTDMVISNFNFYYLADYSHNPNRGVVWTPAYLDPAGQGWLVSAVVPIYNSNFLEGVTGVDISLDSMVKEIERLMLPFNGESFLVDEQGRMISMSSGTQNLLNLQQLSKGVEGQKVHRDTEQPEEFLINRLPYSSFRDTISNMFSYDERTKFAEHDGVTYLIASHPISETGWTLFSITNADKVLIRINELDKMSREFGIMAISLMILFYLLFYYIVQRQSQVLSNKIAEPLGDLSNNVKSAARARRLQSIHSSGIEEVEDLTNNLTSMVAELNKQADNINRSHQRLNEEISYRERLEQQVGTDEVTHLLNRRGLLQQGEIVLQQAVKMRQPMSMLLFEISGYPQIIEQHGSQEAEQVLLQCAECCRALAPDHALMAHLSTAQFVAILPNTAREQAINLSRRIRSEIYLTVELGGSAATVSTHFAVTEAALSHYESLLVMIDRSQQLLERSRRNRNLVIETDSKTE</sequence>
<reference evidence="9 10" key="1">
    <citation type="journal article" date="2013" name="Antonie Van Leeuwenhoek">
        <title>Echinimonas agarilytica gen. nov., sp. nov., a new gammaproteobacterium isolated from the sea urchin Strongylocentrotus intermedius.</title>
        <authorList>
            <person name="Nedashkovskaya O.I."/>
            <person name="Stenkova A.M."/>
            <person name="Zhukova N.V."/>
            <person name="Van Trappen S."/>
            <person name="Lee J.S."/>
            <person name="Kim S.B."/>
        </authorList>
    </citation>
    <scope>NUCLEOTIDE SEQUENCE [LARGE SCALE GENOMIC DNA]</scope>
    <source>
        <strain evidence="9 10">KMM 6351</strain>
    </source>
</reference>
<dbReference type="SMART" id="SM00267">
    <property type="entry name" value="GGDEF"/>
    <property type="match status" value="1"/>
</dbReference>
<name>A0AA42B6B2_9GAMM</name>
<dbReference type="Pfam" id="PF02743">
    <property type="entry name" value="dCache_1"/>
    <property type="match status" value="1"/>
</dbReference>
<keyword evidence="3 7" id="KW-0812">Transmembrane</keyword>
<accession>A0AA42B6B2</accession>
<keyword evidence="4 7" id="KW-1133">Transmembrane helix</keyword>
<evidence type="ECO:0000256" key="2">
    <source>
        <dbReference type="ARBA" id="ARBA00022475"/>
    </source>
</evidence>
<keyword evidence="2" id="KW-1003">Cell membrane</keyword>
<protein>
    <submittedName>
        <fullName evidence="9">Diguanylate cyclase</fullName>
        <ecNumber evidence="9">2.7.7.65</ecNumber>
    </submittedName>
</protein>
<dbReference type="AlphaFoldDB" id="A0AA42B6B2"/>
<gene>
    <name evidence="9" type="ORF">NAF29_01770</name>
</gene>
<dbReference type="InterPro" id="IPR029787">
    <property type="entry name" value="Nucleotide_cyclase"/>
</dbReference>
<dbReference type="EC" id="2.7.7.65" evidence="9"/>
<evidence type="ECO:0000256" key="5">
    <source>
        <dbReference type="ARBA" id="ARBA00023136"/>
    </source>
</evidence>
<dbReference type="CDD" id="cd01949">
    <property type="entry name" value="GGDEF"/>
    <property type="match status" value="1"/>
</dbReference>
<evidence type="ECO:0000256" key="6">
    <source>
        <dbReference type="SAM" id="Coils"/>
    </source>
</evidence>
<dbReference type="GO" id="GO:0052621">
    <property type="term" value="F:diguanylate cyclase activity"/>
    <property type="evidence" value="ECO:0007669"/>
    <property type="project" value="UniProtKB-EC"/>
</dbReference>
<dbReference type="NCBIfam" id="TIGR00254">
    <property type="entry name" value="GGDEF"/>
    <property type="match status" value="1"/>
</dbReference>
<proteinExistence type="predicted"/>
<feature type="coiled-coil region" evidence="6">
    <location>
        <begin position="437"/>
        <end position="471"/>
    </location>
</feature>
<feature type="transmembrane region" description="Helical" evidence="7">
    <location>
        <begin position="15"/>
        <end position="34"/>
    </location>
</feature>
<evidence type="ECO:0000256" key="1">
    <source>
        <dbReference type="ARBA" id="ARBA00004651"/>
    </source>
</evidence>
<evidence type="ECO:0000313" key="10">
    <source>
        <dbReference type="Proteomes" id="UP001165393"/>
    </source>
</evidence>
<keyword evidence="5 7" id="KW-0472">Membrane</keyword>
<feature type="domain" description="GGDEF" evidence="8">
    <location>
        <begin position="512"/>
        <end position="642"/>
    </location>
</feature>
<evidence type="ECO:0000256" key="7">
    <source>
        <dbReference type="SAM" id="Phobius"/>
    </source>
</evidence>
<evidence type="ECO:0000256" key="3">
    <source>
        <dbReference type="ARBA" id="ARBA00022692"/>
    </source>
</evidence>
<dbReference type="EMBL" id="JAMQGP010000001">
    <property type="protein sequence ID" value="MCM2678398.1"/>
    <property type="molecule type" value="Genomic_DNA"/>
</dbReference>
<dbReference type="RefSeq" id="WP_251259765.1">
    <property type="nucleotide sequence ID" value="NZ_JAMQGP010000001.1"/>
</dbReference>
<keyword evidence="10" id="KW-1185">Reference proteome</keyword>
<dbReference type="InterPro" id="IPR033479">
    <property type="entry name" value="dCache_1"/>
</dbReference>
<evidence type="ECO:0000313" key="9">
    <source>
        <dbReference type="EMBL" id="MCM2678398.1"/>
    </source>
</evidence>
<dbReference type="SUPFAM" id="SSF55073">
    <property type="entry name" value="Nucleotide cyclase"/>
    <property type="match status" value="1"/>
</dbReference>
<dbReference type="Proteomes" id="UP001165393">
    <property type="component" value="Unassembled WGS sequence"/>
</dbReference>
<dbReference type="Gene3D" id="3.30.70.270">
    <property type="match status" value="1"/>
</dbReference>
<dbReference type="InterPro" id="IPR000160">
    <property type="entry name" value="GGDEF_dom"/>
</dbReference>
<evidence type="ECO:0000259" key="8">
    <source>
        <dbReference type="PROSITE" id="PS50887"/>
    </source>
</evidence>
<keyword evidence="9" id="KW-0548">Nucleotidyltransferase</keyword>
<dbReference type="CDD" id="cd12913">
    <property type="entry name" value="PDC1_MCP_like"/>
    <property type="match status" value="1"/>
</dbReference>
<evidence type="ECO:0000256" key="4">
    <source>
        <dbReference type="ARBA" id="ARBA00022989"/>
    </source>
</evidence>
<comment type="caution">
    <text evidence="9">The sequence shown here is derived from an EMBL/GenBank/DDBJ whole genome shotgun (WGS) entry which is preliminary data.</text>
</comment>
<keyword evidence="9" id="KW-0808">Transferase</keyword>
<comment type="subcellular location">
    <subcellularLocation>
        <location evidence="1">Cell membrane</location>
        <topology evidence="1">Multi-pass membrane protein</topology>
    </subcellularLocation>
</comment>